<keyword evidence="8 10" id="KW-0472">Membrane</keyword>
<feature type="binding site" evidence="10">
    <location>
        <position position="7"/>
    </location>
    <ligand>
        <name>Mn(2+)</name>
        <dbReference type="ChEBI" id="CHEBI:29035"/>
        <label>1</label>
    </ligand>
</feature>
<protein>
    <recommendedName>
        <fullName evidence="10">UDP-2,3-diacylglucosamine hydrolase</fullName>
        <ecNumber evidence="10">3.6.1.54</ecNumber>
    </recommendedName>
    <alternativeName>
        <fullName evidence="10">UDP-2,3-diacylglucosamine diphosphatase</fullName>
    </alternativeName>
</protein>
<evidence type="ECO:0000256" key="2">
    <source>
        <dbReference type="ARBA" id="ARBA00022516"/>
    </source>
</evidence>
<feature type="binding site" evidence="10">
    <location>
        <position position="40"/>
    </location>
    <ligand>
        <name>Mn(2+)</name>
        <dbReference type="ChEBI" id="CHEBI:29035"/>
        <label>1</label>
    </ligand>
</feature>
<keyword evidence="9 10" id="KW-0464">Manganese</keyword>
<keyword evidence="4 10" id="KW-0441">Lipid A biosynthesis</keyword>
<keyword evidence="3 10" id="KW-0997">Cell inner membrane</keyword>
<feature type="binding site" evidence="10">
    <location>
        <position position="194"/>
    </location>
    <ligand>
        <name>Mn(2+)</name>
        <dbReference type="ChEBI" id="CHEBI:29035"/>
        <label>2</label>
    </ligand>
</feature>
<accession>A0ABQ5ZZ21</accession>
<dbReference type="Pfam" id="PF00149">
    <property type="entry name" value="Metallophos"/>
    <property type="match status" value="1"/>
</dbReference>
<feature type="binding site" evidence="10">
    <location>
        <position position="9"/>
    </location>
    <ligand>
        <name>Mn(2+)</name>
        <dbReference type="ChEBI" id="CHEBI:29035"/>
        <label>1</label>
    </ligand>
</feature>
<dbReference type="EMBL" id="BSOR01000035">
    <property type="protein sequence ID" value="GLR64538.1"/>
    <property type="molecule type" value="Genomic_DNA"/>
</dbReference>
<evidence type="ECO:0000256" key="1">
    <source>
        <dbReference type="ARBA" id="ARBA00022475"/>
    </source>
</evidence>
<keyword evidence="1 10" id="KW-1003">Cell membrane</keyword>
<evidence type="ECO:0000313" key="13">
    <source>
        <dbReference type="Proteomes" id="UP001156682"/>
    </source>
</evidence>
<dbReference type="SUPFAM" id="SSF56300">
    <property type="entry name" value="Metallo-dependent phosphatases"/>
    <property type="match status" value="1"/>
</dbReference>
<dbReference type="NCBIfam" id="TIGR01854">
    <property type="entry name" value="lipid_A_lpxH"/>
    <property type="match status" value="1"/>
</dbReference>
<dbReference type="Gene3D" id="3.60.21.10">
    <property type="match status" value="1"/>
</dbReference>
<proteinExistence type="inferred from homology"/>
<evidence type="ECO:0000256" key="6">
    <source>
        <dbReference type="ARBA" id="ARBA00022801"/>
    </source>
</evidence>
<evidence type="ECO:0000256" key="5">
    <source>
        <dbReference type="ARBA" id="ARBA00022723"/>
    </source>
</evidence>
<feature type="binding site" evidence="10">
    <location>
        <position position="78"/>
    </location>
    <ligand>
        <name>Mn(2+)</name>
        <dbReference type="ChEBI" id="CHEBI:29035"/>
        <label>2</label>
    </ligand>
</feature>
<evidence type="ECO:0000256" key="4">
    <source>
        <dbReference type="ARBA" id="ARBA00022556"/>
    </source>
</evidence>
<reference evidence="13" key="1">
    <citation type="journal article" date="2019" name="Int. J. Syst. Evol. Microbiol.">
        <title>The Global Catalogue of Microorganisms (GCM) 10K type strain sequencing project: providing services to taxonomists for standard genome sequencing and annotation.</title>
        <authorList>
            <consortium name="The Broad Institute Genomics Platform"/>
            <consortium name="The Broad Institute Genome Sequencing Center for Infectious Disease"/>
            <person name="Wu L."/>
            <person name="Ma J."/>
        </authorList>
    </citation>
    <scope>NUCLEOTIDE SEQUENCE [LARGE SCALE GENOMIC DNA]</scope>
    <source>
        <strain evidence="13">NBRC 100033</strain>
    </source>
</reference>
<dbReference type="InterPro" id="IPR029052">
    <property type="entry name" value="Metallo-depent_PP-like"/>
</dbReference>
<evidence type="ECO:0000313" key="12">
    <source>
        <dbReference type="EMBL" id="GLR64538.1"/>
    </source>
</evidence>
<comment type="pathway">
    <text evidence="10">Glycolipid biosynthesis; lipid IV(A) biosynthesis; lipid IV(A) from (3R)-3-hydroxytetradecanoyl-[acyl-carrier-protein] and UDP-N-acetyl-alpha-D-glucosamine: step 4/6.</text>
</comment>
<keyword evidence="6 10" id="KW-0378">Hydrolase</keyword>
<keyword evidence="2 10" id="KW-0444">Lipid biosynthesis</keyword>
<feature type="binding site" evidence="10">
    <location>
        <begin position="78"/>
        <end position="79"/>
    </location>
    <ligand>
        <name>substrate</name>
    </ligand>
</feature>
<evidence type="ECO:0000256" key="7">
    <source>
        <dbReference type="ARBA" id="ARBA00023098"/>
    </source>
</evidence>
<organism evidence="12 13">
    <name type="scientific">Marinospirillum insulare</name>
    <dbReference type="NCBI Taxonomy" id="217169"/>
    <lineage>
        <taxon>Bacteria</taxon>
        <taxon>Pseudomonadati</taxon>
        <taxon>Pseudomonadota</taxon>
        <taxon>Gammaproteobacteria</taxon>
        <taxon>Oceanospirillales</taxon>
        <taxon>Oceanospirillaceae</taxon>
        <taxon>Marinospirillum</taxon>
    </lineage>
</organism>
<feature type="binding site" evidence="10">
    <location>
        <position position="159"/>
    </location>
    <ligand>
        <name>substrate</name>
    </ligand>
</feature>
<keyword evidence="7 10" id="KW-0443">Lipid metabolism</keyword>
<comment type="subcellular location">
    <subcellularLocation>
        <location evidence="10">Cell inner membrane</location>
        <topology evidence="10">Peripheral membrane protein</topology>
        <orientation evidence="10">Cytoplasmic side</orientation>
    </subcellularLocation>
</comment>
<dbReference type="HAMAP" id="MF_00575">
    <property type="entry name" value="LpxH"/>
    <property type="match status" value="1"/>
</dbReference>
<comment type="caution">
    <text evidence="12">The sequence shown here is derived from an EMBL/GenBank/DDBJ whole genome shotgun (WGS) entry which is preliminary data.</text>
</comment>
<dbReference type="Proteomes" id="UP001156682">
    <property type="component" value="Unassembled WGS sequence"/>
</dbReference>
<evidence type="ECO:0000256" key="3">
    <source>
        <dbReference type="ARBA" id="ARBA00022519"/>
    </source>
</evidence>
<feature type="binding site" evidence="10">
    <location>
        <position position="121"/>
    </location>
    <ligand>
        <name>substrate</name>
    </ligand>
</feature>
<comment type="catalytic activity">
    <reaction evidence="10">
        <text>UDP-2-N,3-O-bis[(3R)-3-hydroxytetradecanoyl]-alpha-D-glucosamine + H2O = 2-N,3-O-bis[(3R)-3-hydroxytetradecanoyl]-alpha-D-glucosaminyl 1-phosphate + UMP + 2 H(+)</text>
        <dbReference type="Rhea" id="RHEA:25213"/>
        <dbReference type="ChEBI" id="CHEBI:15377"/>
        <dbReference type="ChEBI" id="CHEBI:15378"/>
        <dbReference type="ChEBI" id="CHEBI:57865"/>
        <dbReference type="ChEBI" id="CHEBI:57957"/>
        <dbReference type="ChEBI" id="CHEBI:78847"/>
        <dbReference type="EC" id="3.6.1.54"/>
    </reaction>
</comment>
<comment type="cofactor">
    <cofactor evidence="10">
        <name>Mn(2+)</name>
        <dbReference type="ChEBI" id="CHEBI:29035"/>
    </cofactor>
    <text evidence="10">Binds 2 Mn(2+) ions per subunit in a binuclear metal center.</text>
</comment>
<comment type="function">
    <text evidence="10">Hydrolyzes the pyrophosphate bond of UDP-2,3-diacylglucosamine to yield 2,3-diacylglucosamine 1-phosphate (lipid X) and UMP by catalyzing the attack of water at the alpha-P atom. Involved in the biosynthesis of lipid A, a phosphorylated glycolipid that anchors the lipopolysaccharide to the outer membrane of the cell.</text>
</comment>
<dbReference type="InterPro" id="IPR010138">
    <property type="entry name" value="UDP-diacylglucosamine_Hdrlase"/>
</dbReference>
<dbReference type="GO" id="GO:0016787">
    <property type="term" value="F:hydrolase activity"/>
    <property type="evidence" value="ECO:0007669"/>
    <property type="project" value="UniProtKB-KW"/>
</dbReference>
<feature type="binding site" evidence="10">
    <location>
        <position position="166"/>
    </location>
    <ligand>
        <name>substrate</name>
    </ligand>
</feature>
<evidence type="ECO:0000256" key="9">
    <source>
        <dbReference type="ARBA" id="ARBA00023211"/>
    </source>
</evidence>
<dbReference type="InterPro" id="IPR043461">
    <property type="entry name" value="LpxH-like"/>
</dbReference>
<feature type="binding site" evidence="10">
    <location>
        <position position="40"/>
    </location>
    <ligand>
        <name>Mn(2+)</name>
        <dbReference type="ChEBI" id="CHEBI:29035"/>
        <label>2</label>
    </ligand>
</feature>
<dbReference type="PANTHER" id="PTHR34990:SF1">
    <property type="entry name" value="UDP-2,3-DIACYLGLUCOSAMINE HYDROLASE"/>
    <property type="match status" value="1"/>
</dbReference>
<name>A0ABQ5ZZ21_9GAMM</name>
<gene>
    <name evidence="10 12" type="primary">lpxH</name>
    <name evidence="12" type="ORF">GCM10007878_19760</name>
</gene>
<evidence type="ECO:0000256" key="8">
    <source>
        <dbReference type="ARBA" id="ARBA00023136"/>
    </source>
</evidence>
<keyword evidence="5 10" id="KW-0479">Metal-binding</keyword>
<comment type="similarity">
    <text evidence="10">Belongs to the LpxH family.</text>
</comment>
<evidence type="ECO:0000259" key="11">
    <source>
        <dbReference type="Pfam" id="PF00149"/>
    </source>
</evidence>
<dbReference type="NCBIfam" id="NF003743">
    <property type="entry name" value="PRK05340.1"/>
    <property type="match status" value="1"/>
</dbReference>
<dbReference type="RefSeq" id="WP_027851608.1">
    <property type="nucleotide sequence ID" value="NZ_BSOR01000035.1"/>
</dbReference>
<feature type="binding site" evidence="10">
    <location>
        <position position="194"/>
    </location>
    <ligand>
        <name>substrate</name>
    </ligand>
</feature>
<keyword evidence="13" id="KW-1185">Reference proteome</keyword>
<feature type="binding site" evidence="10">
    <location>
        <position position="196"/>
    </location>
    <ligand>
        <name>Mn(2+)</name>
        <dbReference type="ChEBI" id="CHEBI:29035"/>
        <label>1</label>
    </ligand>
</feature>
<feature type="binding site" evidence="10">
    <location>
        <position position="113"/>
    </location>
    <ligand>
        <name>Mn(2+)</name>
        <dbReference type="ChEBI" id="CHEBI:29035"/>
        <label>2</label>
    </ligand>
</feature>
<feature type="binding site" evidence="10">
    <location>
        <position position="163"/>
    </location>
    <ligand>
        <name>substrate</name>
    </ligand>
</feature>
<dbReference type="InterPro" id="IPR004843">
    <property type="entry name" value="Calcineurin-like_PHP"/>
</dbReference>
<sequence>MLLFISDMHLQEDRPVLTRAFLQFLKTDAVQAQKIYLLGDIFNYWVGDDAMTVFHKKIAGALKQLAEQGTQVFIMQGNRDFALGESFCKQASCTLLKDPSVITPFGQPILLMHGDLLCTQDVGYQRMRRVLHNPIIKYLLLNLPLKLRLKIADKARQISQSATRKKASYIVDVTQQEVVRRMEKHQTTCLIHGHTHRPAVHNLQVEIKGKKLPAKRYVLGDWSDQQGWKITLEKDDIQLSEFSFSGF</sequence>
<dbReference type="EC" id="3.6.1.54" evidence="10"/>
<evidence type="ECO:0000256" key="10">
    <source>
        <dbReference type="HAMAP-Rule" id="MF_00575"/>
    </source>
</evidence>
<feature type="domain" description="Calcineurin-like phosphoesterase" evidence="11">
    <location>
        <begin position="2"/>
        <end position="198"/>
    </location>
</feature>
<dbReference type="PANTHER" id="PTHR34990">
    <property type="entry name" value="UDP-2,3-DIACYLGLUCOSAMINE HYDROLASE-RELATED"/>
    <property type="match status" value="1"/>
</dbReference>
<dbReference type="CDD" id="cd07398">
    <property type="entry name" value="MPP_YbbF-LpxH"/>
    <property type="match status" value="1"/>
</dbReference>